<gene>
    <name evidence="9" type="ORF">SAMN05444487_108116</name>
</gene>
<dbReference type="GO" id="GO:0015295">
    <property type="term" value="F:solute:proton symporter activity"/>
    <property type="evidence" value="ECO:0007669"/>
    <property type="project" value="TreeGrafter"/>
</dbReference>
<sequence>MLKNHLDSLIKLQMEYNIDKSSLHWRDDLKGILTTSIVSYVLFFGILLFNLINEARAIEIIESFVSKATQNPTRQVLLIAVAFSPLVESASGFGLAMIVIAPILIALGFDKYKAVLISLLSLTAVPWGALATGTVIGSNLTEYPLSKLGTGSAILSVPTFFYFSFLMVLVSGGFYALRKHFWEVILVSSSLSLAVWFFNYYVSVELAGVFGAIIALSVELLLIRITQKKATILGKLDSSSSIIRAMSAYILLIILLFITRTFPLLENNLKEILVLQLPKYDFTLPLLYAPGFYLLLVCIYVVFIYKVSTSMIKECIIKTVKQLIPVLLSTLVFVVMSQIMDKAGMTQILSSTAATFMGSTFIYISPIIGGLGGFLTGSNTGSNAMFMNLQLKTAQHLHMSPDLFAFAQNTSSSHLTMACPSRVVLATTIGKIPEHENQLLRTITLVGIGTLILLIVEVALWKMIL</sequence>
<feature type="transmembrane region" description="Helical" evidence="8">
    <location>
        <begin position="31"/>
        <end position="52"/>
    </location>
</feature>
<comment type="caution">
    <text evidence="8">Lacks conserved residue(s) required for the propagation of feature annotation.</text>
</comment>
<dbReference type="Pfam" id="PF02652">
    <property type="entry name" value="Lactate_perm"/>
    <property type="match status" value="1"/>
</dbReference>
<keyword evidence="10" id="KW-1185">Reference proteome</keyword>
<dbReference type="GO" id="GO:0005886">
    <property type="term" value="C:plasma membrane"/>
    <property type="evidence" value="ECO:0007669"/>
    <property type="project" value="UniProtKB-SubCell"/>
</dbReference>
<feature type="transmembrane region" description="Helical" evidence="8">
    <location>
        <begin position="360"/>
        <end position="377"/>
    </location>
</feature>
<evidence type="ECO:0000256" key="2">
    <source>
        <dbReference type="ARBA" id="ARBA00010100"/>
    </source>
</evidence>
<accession>A0A1H2Y014</accession>
<keyword evidence="4 8" id="KW-1003">Cell membrane</keyword>
<dbReference type="GO" id="GO:0015129">
    <property type="term" value="F:lactate transmembrane transporter activity"/>
    <property type="evidence" value="ECO:0007669"/>
    <property type="project" value="UniProtKB-UniRule"/>
</dbReference>
<keyword evidence="5 8" id="KW-0812">Transmembrane</keyword>
<comment type="similarity">
    <text evidence="2 8">Belongs to the lactate permease family.</text>
</comment>
<feature type="transmembrane region" description="Helical" evidence="8">
    <location>
        <begin position="208"/>
        <end position="225"/>
    </location>
</feature>
<organism evidence="9 10">
    <name type="scientific">Marininema mesophilum</name>
    <dbReference type="NCBI Taxonomy" id="1048340"/>
    <lineage>
        <taxon>Bacteria</taxon>
        <taxon>Bacillati</taxon>
        <taxon>Bacillota</taxon>
        <taxon>Bacilli</taxon>
        <taxon>Bacillales</taxon>
        <taxon>Thermoactinomycetaceae</taxon>
        <taxon>Marininema</taxon>
    </lineage>
</organism>
<dbReference type="PANTHER" id="PTHR30003:SF0">
    <property type="entry name" value="GLYCOLATE PERMEASE GLCA-RELATED"/>
    <property type="match status" value="1"/>
</dbReference>
<keyword evidence="6 8" id="KW-1133">Transmembrane helix</keyword>
<name>A0A1H2Y014_9BACL</name>
<dbReference type="InterPro" id="IPR003804">
    <property type="entry name" value="Lactate_perm"/>
</dbReference>
<evidence type="ECO:0000256" key="6">
    <source>
        <dbReference type="ARBA" id="ARBA00022989"/>
    </source>
</evidence>
<dbReference type="PANTHER" id="PTHR30003">
    <property type="entry name" value="L-LACTATE PERMEASE"/>
    <property type="match status" value="1"/>
</dbReference>
<evidence type="ECO:0000313" key="9">
    <source>
        <dbReference type="EMBL" id="SDW98513.1"/>
    </source>
</evidence>
<feature type="transmembrane region" description="Helical" evidence="8">
    <location>
        <begin position="323"/>
        <end position="340"/>
    </location>
</feature>
<comment type="subcellular location">
    <subcellularLocation>
        <location evidence="1 8">Cell membrane</location>
        <topology evidence="1 8">Multi-pass membrane protein</topology>
    </subcellularLocation>
</comment>
<feature type="transmembrane region" description="Helical" evidence="8">
    <location>
        <begin position="116"/>
        <end position="140"/>
    </location>
</feature>
<feature type="transmembrane region" description="Helical" evidence="8">
    <location>
        <begin position="246"/>
        <end position="265"/>
    </location>
</feature>
<dbReference type="Proteomes" id="UP000198534">
    <property type="component" value="Unassembled WGS sequence"/>
</dbReference>
<evidence type="ECO:0000256" key="1">
    <source>
        <dbReference type="ARBA" id="ARBA00004651"/>
    </source>
</evidence>
<proteinExistence type="inferred from homology"/>
<reference evidence="9 10" key="1">
    <citation type="submission" date="2016-10" db="EMBL/GenBank/DDBJ databases">
        <authorList>
            <person name="de Groot N.N."/>
        </authorList>
    </citation>
    <scope>NUCLEOTIDE SEQUENCE [LARGE SCALE GENOMIC DNA]</scope>
    <source>
        <strain evidence="9 10">DSM 45610</strain>
    </source>
</reference>
<feature type="transmembrane region" description="Helical" evidence="8">
    <location>
        <begin position="285"/>
        <end position="303"/>
    </location>
</feature>
<dbReference type="AlphaFoldDB" id="A0A1H2Y014"/>
<evidence type="ECO:0000256" key="5">
    <source>
        <dbReference type="ARBA" id="ARBA00022692"/>
    </source>
</evidence>
<evidence type="ECO:0000256" key="4">
    <source>
        <dbReference type="ARBA" id="ARBA00022475"/>
    </source>
</evidence>
<evidence type="ECO:0000256" key="8">
    <source>
        <dbReference type="RuleBase" id="RU365092"/>
    </source>
</evidence>
<evidence type="ECO:0000256" key="3">
    <source>
        <dbReference type="ARBA" id="ARBA00022448"/>
    </source>
</evidence>
<keyword evidence="7 8" id="KW-0472">Membrane</keyword>
<protein>
    <recommendedName>
        <fullName evidence="8">L-lactate permease</fullName>
    </recommendedName>
</protein>
<keyword evidence="3 8" id="KW-0813">Transport</keyword>
<dbReference type="STRING" id="1048340.SAMN05444487_108116"/>
<feature type="transmembrane region" description="Helical" evidence="8">
    <location>
        <begin position="439"/>
        <end position="461"/>
    </location>
</feature>
<evidence type="ECO:0000313" key="10">
    <source>
        <dbReference type="Proteomes" id="UP000198534"/>
    </source>
</evidence>
<comment type="function">
    <text evidence="8">Uptake of L-lactate across the membrane. Can also transport D-lactate and glycolate.</text>
</comment>
<evidence type="ECO:0000256" key="7">
    <source>
        <dbReference type="ARBA" id="ARBA00023136"/>
    </source>
</evidence>
<dbReference type="EMBL" id="FNNQ01000008">
    <property type="protein sequence ID" value="SDW98513.1"/>
    <property type="molecule type" value="Genomic_DNA"/>
</dbReference>